<dbReference type="FunFam" id="3.40.50.720:FF:000084">
    <property type="entry name" value="Short-chain dehydrogenase reductase"/>
    <property type="match status" value="1"/>
</dbReference>
<sequence>MYQQAPTTQAYRGTIPTTTWNQAPTISHPIADRPGSHHGAHLIGGTDRSTLGRLRANFTDVDGYIATRLDNTSPTSFAIPSGRAQAPAIDCRARLNISDAVSGGRWRRCVGWLSAPNGTPKDFGFTPPASFVRVAVITGGSNGIGKACVERLARDGASVVINYASDTKSADALVQSIGADRALAVQADVSTMDGIAKVVDEAVARFGKIDILMANAGTMPMRNVENTTEADFDKTFGLNVKGPYFLAQKAVPHMPSGGRIIFVSTGLCHSSAVPPDYLLYAASKGAIEQMARVMAKGLAAKGIIVNAVAPGPTATEFFYRGKSEALIESMKKAFPFGRLGEPDEVAGMVAFLSGEDSKWVNGQTYMVNGGLFV</sequence>
<name>A0A2U3E077_PURLI</name>
<dbReference type="Proteomes" id="UP000245956">
    <property type="component" value="Unassembled WGS sequence"/>
</dbReference>
<dbReference type="Gene3D" id="3.40.50.720">
    <property type="entry name" value="NAD(P)-binding Rossmann-like Domain"/>
    <property type="match status" value="1"/>
</dbReference>
<dbReference type="InterPro" id="IPR020904">
    <property type="entry name" value="Sc_DH/Rdtase_CS"/>
</dbReference>
<comment type="similarity">
    <text evidence="1">Belongs to the short-chain dehydrogenases/reductases (SDR) family.</text>
</comment>
<keyword evidence="2" id="KW-0521">NADP</keyword>
<evidence type="ECO:0000313" key="5">
    <source>
        <dbReference type="EMBL" id="PWI67894.1"/>
    </source>
</evidence>
<feature type="region of interest" description="Disordered" evidence="4">
    <location>
        <begin position="1"/>
        <end position="22"/>
    </location>
</feature>
<accession>A0A2U3E077</accession>
<evidence type="ECO:0000256" key="2">
    <source>
        <dbReference type="ARBA" id="ARBA00022857"/>
    </source>
</evidence>
<dbReference type="Pfam" id="PF13561">
    <property type="entry name" value="adh_short_C2"/>
    <property type="match status" value="1"/>
</dbReference>
<evidence type="ECO:0000256" key="3">
    <source>
        <dbReference type="ARBA" id="ARBA00023002"/>
    </source>
</evidence>
<proteinExistence type="inferred from homology"/>
<gene>
    <name evidence="5" type="ORF">PCL_02295</name>
</gene>
<dbReference type="PANTHER" id="PTHR48107:SF7">
    <property type="entry name" value="RE15974P"/>
    <property type="match status" value="1"/>
</dbReference>
<dbReference type="InterPro" id="IPR002347">
    <property type="entry name" value="SDR_fam"/>
</dbReference>
<dbReference type="PANTHER" id="PTHR48107">
    <property type="entry name" value="NADPH-DEPENDENT ALDEHYDE REDUCTASE-LIKE PROTEIN, CHLOROPLASTIC-RELATED"/>
    <property type="match status" value="1"/>
</dbReference>
<dbReference type="GO" id="GO:0016614">
    <property type="term" value="F:oxidoreductase activity, acting on CH-OH group of donors"/>
    <property type="evidence" value="ECO:0007669"/>
    <property type="project" value="UniProtKB-ARBA"/>
</dbReference>
<evidence type="ECO:0000313" key="6">
    <source>
        <dbReference type="Proteomes" id="UP000245956"/>
    </source>
</evidence>
<evidence type="ECO:0000256" key="1">
    <source>
        <dbReference type="ARBA" id="ARBA00006484"/>
    </source>
</evidence>
<dbReference type="AlphaFoldDB" id="A0A2U3E077"/>
<protein>
    <submittedName>
        <fullName evidence="5">Uncharacterized protein</fullName>
    </submittedName>
</protein>
<dbReference type="PROSITE" id="PS00061">
    <property type="entry name" value="ADH_SHORT"/>
    <property type="match status" value="1"/>
</dbReference>
<dbReference type="EMBL" id="LCWV01000016">
    <property type="protein sequence ID" value="PWI67894.1"/>
    <property type="molecule type" value="Genomic_DNA"/>
</dbReference>
<dbReference type="SUPFAM" id="SSF51735">
    <property type="entry name" value="NAD(P)-binding Rossmann-fold domains"/>
    <property type="match status" value="1"/>
</dbReference>
<keyword evidence="3" id="KW-0560">Oxidoreductase</keyword>
<dbReference type="PRINTS" id="PR00081">
    <property type="entry name" value="GDHRDH"/>
</dbReference>
<evidence type="ECO:0000256" key="4">
    <source>
        <dbReference type="SAM" id="MobiDB-lite"/>
    </source>
</evidence>
<reference evidence="5 6" key="1">
    <citation type="journal article" date="2016" name="Front. Microbiol.">
        <title>Genome and transcriptome sequences reveal the specific parasitism of the nematophagous Purpureocillium lilacinum 36-1.</title>
        <authorList>
            <person name="Xie J."/>
            <person name="Li S."/>
            <person name="Mo C."/>
            <person name="Xiao X."/>
            <person name="Peng D."/>
            <person name="Wang G."/>
            <person name="Xiao Y."/>
        </authorList>
    </citation>
    <scope>NUCLEOTIDE SEQUENCE [LARGE SCALE GENOMIC DNA]</scope>
    <source>
        <strain evidence="5 6">36-1</strain>
    </source>
</reference>
<comment type="caution">
    <text evidence="5">The sequence shown here is derived from an EMBL/GenBank/DDBJ whole genome shotgun (WGS) entry which is preliminary data.</text>
</comment>
<dbReference type="InterPro" id="IPR036291">
    <property type="entry name" value="NAD(P)-bd_dom_sf"/>
</dbReference>
<organism evidence="5 6">
    <name type="scientific">Purpureocillium lilacinum</name>
    <name type="common">Paecilomyces lilacinus</name>
    <dbReference type="NCBI Taxonomy" id="33203"/>
    <lineage>
        <taxon>Eukaryota</taxon>
        <taxon>Fungi</taxon>
        <taxon>Dikarya</taxon>
        <taxon>Ascomycota</taxon>
        <taxon>Pezizomycotina</taxon>
        <taxon>Sordariomycetes</taxon>
        <taxon>Hypocreomycetidae</taxon>
        <taxon>Hypocreales</taxon>
        <taxon>Ophiocordycipitaceae</taxon>
        <taxon>Purpureocillium</taxon>
    </lineage>
</organism>